<dbReference type="InterPro" id="IPR006311">
    <property type="entry name" value="TAT_signal"/>
</dbReference>
<protein>
    <submittedName>
        <fullName evidence="4">Tat (Twin-arginine translocation) pathway signal sequence</fullName>
    </submittedName>
</protein>
<dbReference type="NCBIfam" id="TIGR01409">
    <property type="entry name" value="TAT_signal_seq"/>
    <property type="match status" value="1"/>
</dbReference>
<evidence type="ECO:0000313" key="4">
    <source>
        <dbReference type="EMBL" id="SEG57294.1"/>
    </source>
</evidence>
<organism evidence="4 5">
    <name type="scientific">Bryocella elongata</name>
    <dbReference type="NCBI Taxonomy" id="863522"/>
    <lineage>
        <taxon>Bacteria</taxon>
        <taxon>Pseudomonadati</taxon>
        <taxon>Acidobacteriota</taxon>
        <taxon>Terriglobia</taxon>
        <taxon>Terriglobales</taxon>
        <taxon>Acidobacteriaceae</taxon>
        <taxon>Bryocella</taxon>
    </lineage>
</organism>
<gene>
    <name evidence="4" type="ORF">SAMN05421819_3627</name>
</gene>
<dbReference type="InterPro" id="IPR000917">
    <property type="entry name" value="Sulfatase_N"/>
</dbReference>
<dbReference type="Proteomes" id="UP000236728">
    <property type="component" value="Unassembled WGS sequence"/>
</dbReference>
<evidence type="ECO:0000256" key="1">
    <source>
        <dbReference type="ARBA" id="ARBA00022723"/>
    </source>
</evidence>
<dbReference type="AlphaFoldDB" id="A0A1H6B9R8"/>
<dbReference type="EMBL" id="FNVA01000006">
    <property type="protein sequence ID" value="SEG57294.1"/>
    <property type="molecule type" value="Genomic_DNA"/>
</dbReference>
<dbReference type="Gene3D" id="3.40.720.10">
    <property type="entry name" value="Alkaline Phosphatase, subunit A"/>
    <property type="match status" value="1"/>
</dbReference>
<dbReference type="OrthoDB" id="9762324at2"/>
<dbReference type="GO" id="GO:0046872">
    <property type="term" value="F:metal ion binding"/>
    <property type="evidence" value="ECO:0007669"/>
    <property type="project" value="UniProtKB-KW"/>
</dbReference>
<reference evidence="4 5" key="1">
    <citation type="submission" date="2016-10" db="EMBL/GenBank/DDBJ databases">
        <authorList>
            <person name="de Groot N.N."/>
        </authorList>
    </citation>
    <scope>NUCLEOTIDE SEQUENCE [LARGE SCALE GENOMIC DNA]</scope>
    <source>
        <strain evidence="4 5">DSM 22489</strain>
    </source>
</reference>
<dbReference type="SUPFAM" id="SSF53649">
    <property type="entry name" value="Alkaline phosphatase-like"/>
    <property type="match status" value="1"/>
</dbReference>
<keyword evidence="2" id="KW-0378">Hydrolase</keyword>
<dbReference type="PANTHER" id="PTHR45953:SF1">
    <property type="entry name" value="IDURONATE 2-SULFATASE"/>
    <property type="match status" value="1"/>
</dbReference>
<dbReference type="InterPro" id="IPR017850">
    <property type="entry name" value="Alkaline_phosphatase_core_sf"/>
</dbReference>
<keyword evidence="1" id="KW-0479">Metal-binding</keyword>
<dbReference type="PROSITE" id="PS51318">
    <property type="entry name" value="TAT"/>
    <property type="match status" value="1"/>
</dbReference>
<evidence type="ECO:0000256" key="2">
    <source>
        <dbReference type="ARBA" id="ARBA00022801"/>
    </source>
</evidence>
<name>A0A1H6B9R8_9BACT</name>
<dbReference type="InterPro" id="IPR019546">
    <property type="entry name" value="TAT_signal_bac_arc"/>
</dbReference>
<evidence type="ECO:0000259" key="3">
    <source>
        <dbReference type="Pfam" id="PF00884"/>
    </source>
</evidence>
<sequence length="481" mass="53841">MKESSRRNFLRNAALASTAMVTGNGAASAVTPPAKRPNVLMICSDQFRADFLGINRQNPSVLTPNLDALARRGTNFQFAVCNQPLCSPSRASFLTSRYATETRVWALEIELDHTLPTIATEFRKAGYTSNFMGKWHVSAKNDAQGTPQLGWLPPGPTRGGFDDLWEGANITELVSHPDEGHYYADDGTDLHFHDEYRVDFTARRACEFIEKQHEKPWFLFLSQLEPHQQNDMEAFVPPQRYAKNYADAFVPHDLRNLPGDWRSHLQGYYGCVQAIDDSIGKIVASLERSGQLENTVICFFSDHGCTFRTRIGEYKRCPHDSSIRVPFILAGPGFERSTTISELVTLLDLTPTLLEAAGVPVPPSMKGRALKPMLDSAEMRREWKNAAYIQLSQAICGRAIRTTDWTYACYDPGIAKGEAAMSRTYVDFALYSNAADPYQQVNLVGRPQYKTIAAGLREQLRHMIVANGEPEPTITPIEFYA</sequence>
<dbReference type="PANTHER" id="PTHR45953">
    <property type="entry name" value="IDURONATE 2-SULFATASE"/>
    <property type="match status" value="1"/>
</dbReference>
<dbReference type="GO" id="GO:0008484">
    <property type="term" value="F:sulfuric ester hydrolase activity"/>
    <property type="evidence" value="ECO:0007669"/>
    <property type="project" value="TreeGrafter"/>
</dbReference>
<keyword evidence="5" id="KW-1185">Reference proteome</keyword>
<evidence type="ECO:0000313" key="5">
    <source>
        <dbReference type="Proteomes" id="UP000236728"/>
    </source>
</evidence>
<accession>A0A1H6B9R8</accession>
<dbReference type="RefSeq" id="WP_103934466.1">
    <property type="nucleotide sequence ID" value="NZ_FNVA01000006.1"/>
</dbReference>
<dbReference type="GO" id="GO:0005737">
    <property type="term" value="C:cytoplasm"/>
    <property type="evidence" value="ECO:0007669"/>
    <property type="project" value="TreeGrafter"/>
</dbReference>
<proteinExistence type="predicted"/>
<feature type="domain" description="Sulfatase N-terminal" evidence="3">
    <location>
        <begin position="37"/>
        <end position="359"/>
    </location>
</feature>
<dbReference type="Pfam" id="PF00884">
    <property type="entry name" value="Sulfatase"/>
    <property type="match status" value="1"/>
</dbReference>